<dbReference type="Proteomes" id="UP000789525">
    <property type="component" value="Unassembled WGS sequence"/>
</dbReference>
<keyword evidence="2" id="KW-1185">Reference proteome</keyword>
<feature type="non-terminal residue" evidence="1">
    <location>
        <position position="1"/>
    </location>
</feature>
<reference evidence="1" key="1">
    <citation type="submission" date="2021-06" db="EMBL/GenBank/DDBJ databases">
        <authorList>
            <person name="Kallberg Y."/>
            <person name="Tangrot J."/>
            <person name="Rosling A."/>
        </authorList>
    </citation>
    <scope>NUCLEOTIDE SEQUENCE</scope>
    <source>
        <strain evidence="1">CL356</strain>
    </source>
</reference>
<name>A0ACA9LW65_9GLOM</name>
<protein>
    <submittedName>
        <fullName evidence="1">13901_t:CDS:1</fullName>
    </submittedName>
</protein>
<evidence type="ECO:0000313" key="2">
    <source>
        <dbReference type="Proteomes" id="UP000789525"/>
    </source>
</evidence>
<evidence type="ECO:0000313" key="1">
    <source>
        <dbReference type="EMBL" id="CAG8550552.1"/>
    </source>
</evidence>
<dbReference type="EMBL" id="CAJVPT010008302">
    <property type="protein sequence ID" value="CAG8550552.1"/>
    <property type="molecule type" value="Genomic_DNA"/>
</dbReference>
<organism evidence="1 2">
    <name type="scientific">Acaulospora colombiana</name>
    <dbReference type="NCBI Taxonomy" id="27376"/>
    <lineage>
        <taxon>Eukaryota</taxon>
        <taxon>Fungi</taxon>
        <taxon>Fungi incertae sedis</taxon>
        <taxon>Mucoromycota</taxon>
        <taxon>Glomeromycotina</taxon>
        <taxon>Glomeromycetes</taxon>
        <taxon>Diversisporales</taxon>
        <taxon>Acaulosporaceae</taxon>
        <taxon>Acaulospora</taxon>
    </lineage>
</organism>
<proteinExistence type="predicted"/>
<gene>
    <name evidence="1" type="ORF">ACOLOM_LOCUS4835</name>
</gene>
<sequence length="435" mass="49729">INTNEPNYHSPNDQQLIPATIKVMEQGQTNIQIGNNYNLVDYTYVENAAHAHLLASDKLVDGSPVAGEVFIITNDSPVPFWDLPRYIWAQFGHFPPYIIKFPGFAGSLIALFAEYSSYYTGKETGLNRYRIKFTVNNRYFNISKAKKLLGYEPIVDLEEEGKTDYYARKRLVVQAKNKYNSPKYRLVVRFTNTDIIVQIIYAKLEGDHVMTAAYSHELPNYGIKVGLTNWAAAYATGLLAARRVLTKLSLADKYEGVTIPDGKVSTIEAIDDAPHPFKAFLDVGLKRTSTGSKVFAALKGSSDGGIFIPHSENRFPGYDTEQKSLDSEVLRKYIYGGHVADYMRLLQEEDDEKYKRQFSKFIEAGVSADDLENIYKEAHTKIRENPEFKPTEKKGDYKIFKKYKKHRQNIKQRRNKVNQKIEAFRRAHGKDEDEE</sequence>
<accession>A0ACA9LW65</accession>
<comment type="caution">
    <text evidence="1">The sequence shown here is derived from an EMBL/GenBank/DDBJ whole genome shotgun (WGS) entry which is preliminary data.</text>
</comment>